<sequence>MHAPQPIELVTMMLIEEPTTHQVLVENKRNVPWKAGHSFPGGHVKVGESSLTAAIREVREETGIMVHTAQFCGTCEWFDPDSDRRKLGLLYRSADFDGTPRDSNEGRVYWLDRSVLTVANSAESLFTLLKVFDGEATAVVSPVWDGPLKVDTGHDQQ</sequence>
<dbReference type="Proteomes" id="UP000051162">
    <property type="component" value="Unassembled WGS sequence"/>
</dbReference>
<comment type="caution">
    <text evidence="7">The sequence shown here is derived from an EMBL/GenBank/DDBJ whole genome shotgun (WGS) entry which is preliminary data.</text>
</comment>
<proteinExistence type="inferred from homology"/>
<dbReference type="PROSITE" id="PS51462">
    <property type="entry name" value="NUDIX"/>
    <property type="match status" value="1"/>
</dbReference>
<dbReference type="PROSITE" id="PS00893">
    <property type="entry name" value="NUDIX_BOX"/>
    <property type="match status" value="1"/>
</dbReference>
<comment type="similarity">
    <text evidence="2">Belongs to the Nudix hydrolase family.</text>
</comment>
<gene>
    <name evidence="7" type="ORF">FD30_GL000676</name>
</gene>
<keyword evidence="5" id="KW-0460">Magnesium</keyword>
<dbReference type="CDD" id="cd18875">
    <property type="entry name" value="NUDIX_Hydrolase"/>
    <property type="match status" value="1"/>
</dbReference>
<dbReference type="GO" id="GO:0016818">
    <property type="term" value="F:hydrolase activity, acting on acid anhydrides, in phosphorus-containing anhydrides"/>
    <property type="evidence" value="ECO:0007669"/>
    <property type="project" value="TreeGrafter"/>
</dbReference>
<dbReference type="Gene3D" id="3.90.79.10">
    <property type="entry name" value="Nucleoside Triphosphate Pyrophosphohydrolase"/>
    <property type="match status" value="1"/>
</dbReference>
<feature type="domain" description="Nudix hydrolase" evidence="6">
    <location>
        <begin position="6"/>
        <end position="133"/>
    </location>
</feature>
<dbReference type="PANTHER" id="PTHR43758:SF2">
    <property type="entry name" value="OXIDIZED PURINE NUCLEOSIDE TRIPHOSPHATE HYDROLASE"/>
    <property type="match status" value="1"/>
</dbReference>
<keyword evidence="3" id="KW-0479">Metal-binding</keyword>
<dbReference type="PANTHER" id="PTHR43758">
    <property type="entry name" value="7,8-DIHYDRO-8-OXOGUANINE TRIPHOSPHATASE"/>
    <property type="match status" value="1"/>
</dbReference>
<dbReference type="SUPFAM" id="SSF55811">
    <property type="entry name" value="Nudix"/>
    <property type="match status" value="1"/>
</dbReference>
<evidence type="ECO:0000256" key="4">
    <source>
        <dbReference type="ARBA" id="ARBA00022801"/>
    </source>
</evidence>
<dbReference type="STRING" id="1423773.FD30_GL000676"/>
<protein>
    <submittedName>
        <fullName evidence="7">NUDIX family hydrolase</fullName>
    </submittedName>
</protein>
<dbReference type="RefSeq" id="WP_056943796.1">
    <property type="nucleotide sequence ID" value="NZ_AZDT01000011.1"/>
</dbReference>
<dbReference type="InterPro" id="IPR000086">
    <property type="entry name" value="NUDIX_hydrolase_dom"/>
</dbReference>
<keyword evidence="8" id="KW-1185">Reference proteome</keyword>
<accession>A0A0R1K1U8</accession>
<organism evidence="7 8">
    <name type="scientific">Levilactobacillus namurensis DSM 19117</name>
    <dbReference type="NCBI Taxonomy" id="1423773"/>
    <lineage>
        <taxon>Bacteria</taxon>
        <taxon>Bacillati</taxon>
        <taxon>Bacillota</taxon>
        <taxon>Bacilli</taxon>
        <taxon>Lactobacillales</taxon>
        <taxon>Lactobacillaceae</taxon>
        <taxon>Levilactobacillus</taxon>
    </lineage>
</organism>
<dbReference type="GO" id="GO:0005737">
    <property type="term" value="C:cytoplasm"/>
    <property type="evidence" value="ECO:0007669"/>
    <property type="project" value="TreeGrafter"/>
</dbReference>
<evidence type="ECO:0000313" key="8">
    <source>
        <dbReference type="Proteomes" id="UP000051162"/>
    </source>
</evidence>
<dbReference type="AlphaFoldDB" id="A0A0R1K1U8"/>
<evidence type="ECO:0000256" key="5">
    <source>
        <dbReference type="ARBA" id="ARBA00022842"/>
    </source>
</evidence>
<dbReference type="GeneID" id="84782422"/>
<comment type="cofactor">
    <cofactor evidence="1">
        <name>Mg(2+)</name>
        <dbReference type="ChEBI" id="CHEBI:18420"/>
    </cofactor>
</comment>
<name>A0A0R1K1U8_9LACO</name>
<dbReference type="GO" id="GO:0046872">
    <property type="term" value="F:metal ion binding"/>
    <property type="evidence" value="ECO:0007669"/>
    <property type="project" value="UniProtKB-KW"/>
</dbReference>
<dbReference type="Pfam" id="PF00293">
    <property type="entry name" value="NUDIX"/>
    <property type="match status" value="1"/>
</dbReference>
<dbReference type="InterPro" id="IPR015797">
    <property type="entry name" value="NUDIX_hydrolase-like_dom_sf"/>
</dbReference>
<dbReference type="OrthoDB" id="9008185at2"/>
<reference evidence="7 8" key="1">
    <citation type="journal article" date="2015" name="Genome Announc.">
        <title>Expanding the biotechnology potential of lactobacilli through comparative genomics of 213 strains and associated genera.</title>
        <authorList>
            <person name="Sun Z."/>
            <person name="Harris H.M."/>
            <person name="McCann A."/>
            <person name="Guo C."/>
            <person name="Argimon S."/>
            <person name="Zhang W."/>
            <person name="Yang X."/>
            <person name="Jeffery I.B."/>
            <person name="Cooney J.C."/>
            <person name="Kagawa T.F."/>
            <person name="Liu W."/>
            <person name="Song Y."/>
            <person name="Salvetti E."/>
            <person name="Wrobel A."/>
            <person name="Rasinkangas P."/>
            <person name="Parkhill J."/>
            <person name="Rea M.C."/>
            <person name="O'Sullivan O."/>
            <person name="Ritari J."/>
            <person name="Douillard F.P."/>
            <person name="Paul Ross R."/>
            <person name="Yang R."/>
            <person name="Briner A.E."/>
            <person name="Felis G.E."/>
            <person name="de Vos W.M."/>
            <person name="Barrangou R."/>
            <person name="Klaenhammer T.R."/>
            <person name="Caufield P.W."/>
            <person name="Cui Y."/>
            <person name="Zhang H."/>
            <person name="O'Toole P.W."/>
        </authorList>
    </citation>
    <scope>NUCLEOTIDE SEQUENCE [LARGE SCALE GENOMIC DNA]</scope>
    <source>
        <strain evidence="7 8">DSM 19117</strain>
    </source>
</reference>
<evidence type="ECO:0000259" key="6">
    <source>
        <dbReference type="PROSITE" id="PS51462"/>
    </source>
</evidence>
<evidence type="ECO:0000313" key="7">
    <source>
        <dbReference type="EMBL" id="KRK77051.1"/>
    </source>
</evidence>
<dbReference type="EMBL" id="AZDT01000011">
    <property type="protein sequence ID" value="KRK77051.1"/>
    <property type="molecule type" value="Genomic_DNA"/>
</dbReference>
<evidence type="ECO:0000256" key="2">
    <source>
        <dbReference type="ARBA" id="ARBA00005582"/>
    </source>
</evidence>
<evidence type="ECO:0000256" key="1">
    <source>
        <dbReference type="ARBA" id="ARBA00001946"/>
    </source>
</evidence>
<dbReference type="PATRIC" id="fig|1423773.3.peg.691"/>
<evidence type="ECO:0000256" key="3">
    <source>
        <dbReference type="ARBA" id="ARBA00022723"/>
    </source>
</evidence>
<keyword evidence="4 7" id="KW-0378">Hydrolase</keyword>
<dbReference type="InterPro" id="IPR020084">
    <property type="entry name" value="NUDIX_hydrolase_CS"/>
</dbReference>